<keyword evidence="10 12" id="KW-0472">Membrane</keyword>
<dbReference type="AlphaFoldDB" id="A0A285NQ69"/>
<feature type="transmembrane region" description="Helical" evidence="12">
    <location>
        <begin position="138"/>
        <end position="155"/>
    </location>
</feature>
<dbReference type="Gene3D" id="1.20.120.1780">
    <property type="entry name" value="UbiA prenyltransferase"/>
    <property type="match status" value="1"/>
</dbReference>
<dbReference type="PANTHER" id="PTHR11048">
    <property type="entry name" value="PRENYLTRANSFERASES"/>
    <property type="match status" value="1"/>
</dbReference>
<keyword evidence="14" id="KW-1185">Reference proteome</keyword>
<dbReference type="Pfam" id="PF01040">
    <property type="entry name" value="UbiA"/>
    <property type="match status" value="1"/>
</dbReference>
<evidence type="ECO:0000256" key="7">
    <source>
        <dbReference type="ARBA" id="ARBA00022688"/>
    </source>
</evidence>
<evidence type="ECO:0000313" key="13">
    <source>
        <dbReference type="EMBL" id="SNZ11083.1"/>
    </source>
</evidence>
<dbReference type="InterPro" id="IPR039653">
    <property type="entry name" value="Prenyltransferase"/>
</dbReference>
<sequence length="286" mass="32825">MSLKDKLIDYANLVKFEHTIFALPFALASVLILYKSFPSWWKIFWIVFALVSARTAGMALNRLIDLPIDEKNPRTKNWVHVSGRVKKHEIIILIIISCVLFVFSALFINFYAFLLSPIVIFLLWLYPYSKRFTNFPHLVLGVIYFLIPIGVDIALNEKVSLLSVLLGTAMAFWVAGFDILYSLQDYEFDKQHHIKSVAVKFGIESAIALSRLFHVITFFSLVLVGLISPQLGYIYFIGLLVLAGFLFYEHSLIKPHDLSKINKAFFTVNGYISLIFLFVVLLDRLF</sequence>
<keyword evidence="4" id="KW-1003">Cell membrane</keyword>
<gene>
    <name evidence="13" type="ORF">SAMN06265353_0134</name>
</gene>
<evidence type="ECO:0000256" key="8">
    <source>
        <dbReference type="ARBA" id="ARBA00022692"/>
    </source>
</evidence>
<evidence type="ECO:0000256" key="4">
    <source>
        <dbReference type="ARBA" id="ARBA00022475"/>
    </source>
</evidence>
<evidence type="ECO:0000256" key="12">
    <source>
        <dbReference type="SAM" id="Phobius"/>
    </source>
</evidence>
<dbReference type="FunFam" id="1.10.357.140:FF:000008">
    <property type="entry name" value="4-hydroxybenzoate octaprenyltransferase"/>
    <property type="match status" value="1"/>
</dbReference>
<feature type="transmembrane region" description="Helical" evidence="12">
    <location>
        <begin position="264"/>
        <end position="282"/>
    </location>
</feature>
<dbReference type="RefSeq" id="WP_096600053.1">
    <property type="nucleotide sequence ID" value="NZ_OBEN01000001.1"/>
</dbReference>
<comment type="subcellular location">
    <subcellularLocation>
        <location evidence="2">Membrane</location>
        <topology evidence="2">Multi-pass membrane protein</topology>
    </subcellularLocation>
</comment>
<evidence type="ECO:0000256" key="6">
    <source>
        <dbReference type="ARBA" id="ARBA00022679"/>
    </source>
</evidence>
<feature type="transmembrane region" description="Helical" evidence="12">
    <location>
        <begin position="20"/>
        <end position="37"/>
    </location>
</feature>
<evidence type="ECO:0000256" key="9">
    <source>
        <dbReference type="ARBA" id="ARBA00022989"/>
    </source>
</evidence>
<dbReference type="InterPro" id="IPR000537">
    <property type="entry name" value="UbiA_prenyltransferase"/>
</dbReference>
<dbReference type="EMBL" id="OBEN01000001">
    <property type="protein sequence ID" value="SNZ11083.1"/>
    <property type="molecule type" value="Genomic_DNA"/>
</dbReference>
<dbReference type="InterPro" id="IPR044878">
    <property type="entry name" value="UbiA_sf"/>
</dbReference>
<dbReference type="InterPro" id="IPR006371">
    <property type="entry name" value="Polyprenyltransferase_UbiA-li"/>
</dbReference>
<dbReference type="CDD" id="cd13959">
    <property type="entry name" value="PT_UbiA_COQ2"/>
    <property type="match status" value="1"/>
</dbReference>
<keyword evidence="6 13" id="KW-0808">Transferase</keyword>
<feature type="transmembrane region" description="Helical" evidence="12">
    <location>
        <begin position="233"/>
        <end position="252"/>
    </location>
</feature>
<dbReference type="GO" id="GO:0006744">
    <property type="term" value="P:ubiquinone biosynthetic process"/>
    <property type="evidence" value="ECO:0007669"/>
    <property type="project" value="UniProtKB-KW"/>
</dbReference>
<keyword evidence="7" id="KW-0831">Ubiquinone biosynthesis</keyword>
<dbReference type="EC" id="2.5.1.39" evidence="11"/>
<evidence type="ECO:0000256" key="10">
    <source>
        <dbReference type="ARBA" id="ARBA00023136"/>
    </source>
</evidence>
<keyword evidence="5" id="KW-0997">Cell inner membrane</keyword>
<dbReference type="FunFam" id="1.20.120.1780:FF:000001">
    <property type="entry name" value="4-hydroxybenzoate octaprenyltransferase"/>
    <property type="match status" value="1"/>
</dbReference>
<organism evidence="13 14">
    <name type="scientific">Hydrogenobacter hydrogenophilus</name>
    <dbReference type="NCBI Taxonomy" id="35835"/>
    <lineage>
        <taxon>Bacteria</taxon>
        <taxon>Pseudomonadati</taxon>
        <taxon>Aquificota</taxon>
        <taxon>Aquificia</taxon>
        <taxon>Aquificales</taxon>
        <taxon>Aquificaceae</taxon>
        <taxon>Hydrogenobacter</taxon>
    </lineage>
</organism>
<feature type="transmembrane region" description="Helical" evidence="12">
    <location>
        <begin position="43"/>
        <end position="64"/>
    </location>
</feature>
<dbReference type="GO" id="GO:0008412">
    <property type="term" value="F:4-hydroxybenzoate polyprenyltransferase activity"/>
    <property type="evidence" value="ECO:0007669"/>
    <property type="project" value="UniProtKB-EC"/>
</dbReference>
<dbReference type="OrthoDB" id="9782418at2"/>
<dbReference type="Proteomes" id="UP000218627">
    <property type="component" value="Unassembled WGS sequence"/>
</dbReference>
<evidence type="ECO:0000256" key="1">
    <source>
        <dbReference type="ARBA" id="ARBA00001946"/>
    </source>
</evidence>
<name>A0A285NQ69_9AQUI</name>
<feature type="transmembrane region" description="Helical" evidence="12">
    <location>
        <begin position="85"/>
        <end position="104"/>
    </location>
</feature>
<accession>A0A285NQ69</accession>
<evidence type="ECO:0000256" key="5">
    <source>
        <dbReference type="ARBA" id="ARBA00022519"/>
    </source>
</evidence>
<dbReference type="GO" id="GO:0005886">
    <property type="term" value="C:plasma membrane"/>
    <property type="evidence" value="ECO:0007669"/>
    <property type="project" value="TreeGrafter"/>
</dbReference>
<evidence type="ECO:0000256" key="2">
    <source>
        <dbReference type="ARBA" id="ARBA00004141"/>
    </source>
</evidence>
<reference evidence="14" key="1">
    <citation type="submission" date="2017-09" db="EMBL/GenBank/DDBJ databases">
        <authorList>
            <person name="Varghese N."/>
            <person name="Submissions S."/>
        </authorList>
    </citation>
    <scope>NUCLEOTIDE SEQUENCE [LARGE SCALE GENOMIC DNA]</scope>
    <source>
        <strain evidence="14">DSM 2913</strain>
    </source>
</reference>
<comment type="similarity">
    <text evidence="3">Belongs to the UbiA prenyltransferase family.</text>
</comment>
<evidence type="ECO:0000313" key="14">
    <source>
        <dbReference type="Proteomes" id="UP000218627"/>
    </source>
</evidence>
<keyword evidence="8 12" id="KW-0812">Transmembrane</keyword>
<keyword evidence="9 12" id="KW-1133">Transmembrane helix</keyword>
<dbReference type="NCBIfam" id="TIGR01475">
    <property type="entry name" value="ubiA_other"/>
    <property type="match status" value="1"/>
</dbReference>
<dbReference type="PANTHER" id="PTHR11048:SF28">
    <property type="entry name" value="4-HYDROXYBENZOATE POLYPRENYLTRANSFERASE, MITOCHONDRIAL"/>
    <property type="match status" value="1"/>
</dbReference>
<feature type="transmembrane region" description="Helical" evidence="12">
    <location>
        <begin position="201"/>
        <end position="227"/>
    </location>
</feature>
<evidence type="ECO:0000256" key="11">
    <source>
        <dbReference type="ARBA" id="ARBA00034524"/>
    </source>
</evidence>
<protein>
    <recommendedName>
        <fullName evidence="11">4-hydroxybenzoate polyprenyltransferase</fullName>
        <ecNumber evidence="11">2.5.1.39</ecNumber>
    </recommendedName>
</protein>
<comment type="cofactor">
    <cofactor evidence="1">
        <name>Mg(2+)</name>
        <dbReference type="ChEBI" id="CHEBI:18420"/>
    </cofactor>
</comment>
<dbReference type="Gene3D" id="1.10.357.140">
    <property type="entry name" value="UbiA prenyltransferase"/>
    <property type="match status" value="1"/>
</dbReference>
<proteinExistence type="inferred from homology"/>
<feature type="transmembrane region" description="Helical" evidence="12">
    <location>
        <begin position="161"/>
        <end position="181"/>
    </location>
</feature>
<evidence type="ECO:0000256" key="3">
    <source>
        <dbReference type="ARBA" id="ARBA00005985"/>
    </source>
</evidence>